<dbReference type="GO" id="GO:0005524">
    <property type="term" value="F:ATP binding"/>
    <property type="evidence" value="ECO:0007669"/>
    <property type="project" value="UniProtKB-KW"/>
</dbReference>
<organism evidence="11 12">
    <name type="scientific">Lipomyces tetrasporus</name>
    <dbReference type="NCBI Taxonomy" id="54092"/>
    <lineage>
        <taxon>Eukaryota</taxon>
        <taxon>Fungi</taxon>
        <taxon>Dikarya</taxon>
        <taxon>Ascomycota</taxon>
        <taxon>Saccharomycotina</taxon>
        <taxon>Lipomycetes</taxon>
        <taxon>Lipomycetales</taxon>
        <taxon>Lipomycetaceae</taxon>
        <taxon>Lipomyces</taxon>
    </lineage>
</organism>
<feature type="domain" description="ABC transmembrane type-1" evidence="10">
    <location>
        <begin position="148"/>
        <end position="434"/>
    </location>
</feature>
<dbReference type="SUPFAM" id="SSF90123">
    <property type="entry name" value="ABC transporter transmembrane region"/>
    <property type="match status" value="1"/>
</dbReference>
<dbReference type="PROSITE" id="PS00211">
    <property type="entry name" value="ABC_TRANSPORTER_1"/>
    <property type="match status" value="1"/>
</dbReference>
<dbReference type="PANTHER" id="PTHR43394:SF1">
    <property type="entry name" value="ATP-BINDING CASSETTE SUB-FAMILY B MEMBER 10, MITOCHONDRIAL"/>
    <property type="match status" value="1"/>
</dbReference>
<evidence type="ECO:0000256" key="2">
    <source>
        <dbReference type="ARBA" id="ARBA00005580"/>
    </source>
</evidence>
<feature type="transmembrane region" description="Helical" evidence="8">
    <location>
        <begin position="369"/>
        <end position="391"/>
    </location>
</feature>
<dbReference type="SUPFAM" id="SSF52540">
    <property type="entry name" value="P-loop containing nucleoside triphosphate hydrolases"/>
    <property type="match status" value="1"/>
</dbReference>
<keyword evidence="11" id="KW-0378">Hydrolase</keyword>
<dbReference type="InterPro" id="IPR039421">
    <property type="entry name" value="Type_1_exporter"/>
</dbReference>
<dbReference type="GO" id="GO:0016887">
    <property type="term" value="F:ATP hydrolysis activity"/>
    <property type="evidence" value="ECO:0007669"/>
    <property type="project" value="InterPro"/>
</dbReference>
<evidence type="ECO:0000256" key="3">
    <source>
        <dbReference type="ARBA" id="ARBA00022692"/>
    </source>
</evidence>
<evidence type="ECO:0000313" key="11">
    <source>
        <dbReference type="EMBL" id="KAJ8097803.1"/>
    </source>
</evidence>
<dbReference type="InterPro" id="IPR011527">
    <property type="entry name" value="ABC1_TM_dom"/>
</dbReference>
<dbReference type="RefSeq" id="XP_056041253.1">
    <property type="nucleotide sequence ID" value="XM_056188447.1"/>
</dbReference>
<sequence length="705" mass="77420">MPPPFPPLWRTLAPQQCSPSQPLGILLLRTRCFATSSCPRPFMVQAPSTQWPKGTPEKHTSCPPYFQKLARRLFSSSLCKLQARPDEEEVNHAANDLRHRTDAFEDSRAFRRRLRPEGSGEEMVKDVRLGDVARLFALAKRELWHLTGAFLLLCVSSAVALCVPYSIGKILDMAVKKDGDRHLFGFTLAQFNVALGSLFVLGASANFGRVLILRVVGERVVARLRSKLYKRTVMQDAEFFDANRVGDLLSRFSSDANIVAKSLTQNIADGLRAVITGTAGLTMMAYVSLELTGIIVAVVPPVAVGAYYYGRRIRDITAQSQRTLGSSTKVAEETLNNIKTVQAYSADVVEVRKYNKEVRNIYRIGRREALLSASFFSATNLAGNMTVLTVLSVGTQMVLSNFISMGDLSSFMMYSAYTGSAMIGLSSFYSKMMKGLGAASRVFELEDSKRVVRSTVGIPVTKDAKGQIEFKNVTFSYPTRPSSLIFNRLSFTIPPGSNICVVGPSGGGKTTISQLLLRFYDPLEGTITLNGKDVRAFNLLSLRRAIGLVGQDPVLFSGSIADNIAYGKPSATREEIEEAAREANCRFVEDFPQGLDTQVGPRGTQLSGGQKQRIAIARALIRKPSILILDEATSSLDAESEAAVTDALRRIMDSDCTTISISHRLSAIRRSDQVIVLDTHGHVVEQGRFQDLVADENSYFMKVLT</sequence>
<evidence type="ECO:0000256" key="8">
    <source>
        <dbReference type="SAM" id="Phobius"/>
    </source>
</evidence>
<dbReference type="InterPro" id="IPR003439">
    <property type="entry name" value="ABC_transporter-like_ATP-bd"/>
</dbReference>
<dbReference type="SMART" id="SM00382">
    <property type="entry name" value="AAA"/>
    <property type="match status" value="1"/>
</dbReference>
<feature type="domain" description="ABC transporter" evidence="9">
    <location>
        <begin position="468"/>
        <end position="705"/>
    </location>
</feature>
<evidence type="ECO:0000256" key="6">
    <source>
        <dbReference type="ARBA" id="ARBA00022989"/>
    </source>
</evidence>
<keyword evidence="5" id="KW-0067">ATP-binding</keyword>
<dbReference type="InterPro" id="IPR036640">
    <property type="entry name" value="ABC1_TM_sf"/>
</dbReference>
<dbReference type="Pfam" id="PF00005">
    <property type="entry name" value="ABC_tran"/>
    <property type="match status" value="1"/>
</dbReference>
<evidence type="ECO:0000256" key="5">
    <source>
        <dbReference type="ARBA" id="ARBA00022840"/>
    </source>
</evidence>
<dbReference type="GO" id="GO:0015421">
    <property type="term" value="F:ABC-type oligopeptide transporter activity"/>
    <property type="evidence" value="ECO:0007669"/>
    <property type="project" value="TreeGrafter"/>
</dbReference>
<feature type="transmembrane region" description="Helical" evidence="8">
    <location>
        <begin position="411"/>
        <end position="429"/>
    </location>
</feature>
<evidence type="ECO:0000259" key="9">
    <source>
        <dbReference type="PROSITE" id="PS50893"/>
    </source>
</evidence>
<dbReference type="Gene3D" id="1.20.1560.10">
    <property type="entry name" value="ABC transporter type 1, transmembrane domain"/>
    <property type="match status" value="1"/>
</dbReference>
<keyword evidence="7 8" id="KW-0472">Membrane</keyword>
<comment type="caution">
    <text evidence="11">The sequence shown here is derived from an EMBL/GenBank/DDBJ whole genome shotgun (WGS) entry which is preliminary data.</text>
</comment>
<dbReference type="FunFam" id="3.40.50.300:FF:000218">
    <property type="entry name" value="Multidrug ABC transporter ATP-binding protein"/>
    <property type="match status" value="1"/>
</dbReference>
<dbReference type="CDD" id="cd18573">
    <property type="entry name" value="ABC_6TM_ABCB10_like"/>
    <property type="match status" value="1"/>
</dbReference>
<dbReference type="PANTHER" id="PTHR43394">
    <property type="entry name" value="ATP-DEPENDENT PERMEASE MDL1, MITOCHONDRIAL"/>
    <property type="match status" value="1"/>
</dbReference>
<dbReference type="InterPro" id="IPR017871">
    <property type="entry name" value="ABC_transporter-like_CS"/>
</dbReference>
<gene>
    <name evidence="11" type="ORF">POJ06DRAFT_260148</name>
</gene>
<dbReference type="GO" id="GO:0090374">
    <property type="term" value="P:oligopeptide export from mitochondrion"/>
    <property type="evidence" value="ECO:0007669"/>
    <property type="project" value="TreeGrafter"/>
</dbReference>
<comment type="subcellular location">
    <subcellularLocation>
        <location evidence="1">Membrane</location>
        <topology evidence="1">Multi-pass membrane protein</topology>
    </subcellularLocation>
</comment>
<accession>A0AAD7QMI7</accession>
<dbReference type="Gene3D" id="3.40.50.300">
    <property type="entry name" value="P-loop containing nucleotide triphosphate hydrolases"/>
    <property type="match status" value="1"/>
</dbReference>
<dbReference type="InterPro" id="IPR027417">
    <property type="entry name" value="P-loop_NTPase"/>
</dbReference>
<dbReference type="EMBL" id="JARPMG010000010">
    <property type="protein sequence ID" value="KAJ8097803.1"/>
    <property type="molecule type" value="Genomic_DNA"/>
</dbReference>
<proteinExistence type="inferred from homology"/>
<dbReference type="AlphaFoldDB" id="A0AAD7QMI7"/>
<evidence type="ECO:0000256" key="4">
    <source>
        <dbReference type="ARBA" id="ARBA00022741"/>
    </source>
</evidence>
<dbReference type="Pfam" id="PF00664">
    <property type="entry name" value="ABC_membrane"/>
    <property type="match status" value="1"/>
</dbReference>
<feature type="transmembrane region" description="Helical" evidence="8">
    <location>
        <begin position="291"/>
        <end position="310"/>
    </location>
</feature>
<comment type="similarity">
    <text evidence="2">Belongs to the ABC transporter superfamily. ABCB family. Mitochondrial peptide exporter (TC 3.A.1.212) subfamily.</text>
</comment>
<dbReference type="PROSITE" id="PS50929">
    <property type="entry name" value="ABC_TM1F"/>
    <property type="match status" value="1"/>
</dbReference>
<keyword evidence="6 8" id="KW-1133">Transmembrane helix</keyword>
<evidence type="ECO:0000256" key="1">
    <source>
        <dbReference type="ARBA" id="ARBA00004141"/>
    </source>
</evidence>
<reference evidence="11" key="1">
    <citation type="submission" date="2023-03" db="EMBL/GenBank/DDBJ databases">
        <title>Near-Complete genome sequence of Lipomyces tetrasporous NRRL Y-64009, an oleaginous yeast capable of growing on lignocellulosic hydrolysates.</title>
        <authorList>
            <consortium name="Lawrence Berkeley National Laboratory"/>
            <person name="Jagtap S.S."/>
            <person name="Liu J.-J."/>
            <person name="Walukiewicz H.E."/>
            <person name="Pangilinan J."/>
            <person name="Lipzen A."/>
            <person name="Ahrendt S."/>
            <person name="Koriabine M."/>
            <person name="Cobaugh K."/>
            <person name="Salamov A."/>
            <person name="Yoshinaga Y."/>
            <person name="Ng V."/>
            <person name="Daum C."/>
            <person name="Grigoriev I.V."/>
            <person name="Slininger P.J."/>
            <person name="Dien B.S."/>
            <person name="Jin Y.-S."/>
            <person name="Rao C.V."/>
        </authorList>
    </citation>
    <scope>NUCLEOTIDE SEQUENCE</scope>
    <source>
        <strain evidence="11">NRRL Y-64009</strain>
    </source>
</reference>
<keyword evidence="3 8" id="KW-0812">Transmembrane</keyword>
<dbReference type="GeneID" id="80883613"/>
<dbReference type="InterPro" id="IPR003593">
    <property type="entry name" value="AAA+_ATPase"/>
</dbReference>
<feature type="transmembrane region" description="Helical" evidence="8">
    <location>
        <begin position="183"/>
        <end position="205"/>
    </location>
</feature>
<name>A0AAD7QMI7_9ASCO</name>
<dbReference type="PROSITE" id="PS50893">
    <property type="entry name" value="ABC_TRANSPORTER_2"/>
    <property type="match status" value="1"/>
</dbReference>
<protein>
    <submittedName>
        <fullName evidence="11">P-loop containing nucleoside triphosphate hydrolase protein</fullName>
    </submittedName>
</protein>
<feature type="transmembrane region" description="Helical" evidence="8">
    <location>
        <begin position="143"/>
        <end position="163"/>
    </location>
</feature>
<evidence type="ECO:0000259" key="10">
    <source>
        <dbReference type="PROSITE" id="PS50929"/>
    </source>
</evidence>
<dbReference type="PIRSF" id="PIRSF002773">
    <property type="entry name" value="ABC_prm/ATPase_B"/>
    <property type="match status" value="1"/>
</dbReference>
<keyword evidence="4" id="KW-0547">Nucleotide-binding</keyword>
<evidence type="ECO:0000313" key="12">
    <source>
        <dbReference type="Proteomes" id="UP001217417"/>
    </source>
</evidence>
<dbReference type="GO" id="GO:0005743">
    <property type="term" value="C:mitochondrial inner membrane"/>
    <property type="evidence" value="ECO:0007669"/>
    <property type="project" value="TreeGrafter"/>
</dbReference>
<keyword evidence="12" id="KW-1185">Reference proteome</keyword>
<dbReference type="Proteomes" id="UP001217417">
    <property type="component" value="Unassembled WGS sequence"/>
</dbReference>
<evidence type="ECO:0000256" key="7">
    <source>
        <dbReference type="ARBA" id="ARBA00023136"/>
    </source>
</evidence>